<keyword evidence="2" id="KW-0418">Kinase</keyword>
<evidence type="ECO:0000313" key="3">
    <source>
        <dbReference type="Proteomes" id="UP000807342"/>
    </source>
</evidence>
<name>A0A9P6C464_9AGAR</name>
<dbReference type="InterPro" id="IPR001245">
    <property type="entry name" value="Ser-Thr/Tyr_kinase_cat_dom"/>
</dbReference>
<gene>
    <name evidence="2" type="ORF">P691DRAFT_800864</name>
</gene>
<dbReference type="Proteomes" id="UP000807342">
    <property type="component" value="Unassembled WGS sequence"/>
</dbReference>
<reference evidence="2" key="1">
    <citation type="submission" date="2020-11" db="EMBL/GenBank/DDBJ databases">
        <authorList>
            <consortium name="DOE Joint Genome Institute"/>
            <person name="Ahrendt S."/>
            <person name="Riley R."/>
            <person name="Andreopoulos W."/>
            <person name="Labutti K."/>
            <person name="Pangilinan J."/>
            <person name="Ruiz-Duenas F.J."/>
            <person name="Barrasa J.M."/>
            <person name="Sanchez-Garcia M."/>
            <person name="Camarero S."/>
            <person name="Miyauchi S."/>
            <person name="Serrano A."/>
            <person name="Linde D."/>
            <person name="Babiker R."/>
            <person name="Drula E."/>
            <person name="Ayuso-Fernandez I."/>
            <person name="Pacheco R."/>
            <person name="Padilla G."/>
            <person name="Ferreira P."/>
            <person name="Barriuso J."/>
            <person name="Kellner H."/>
            <person name="Castanera R."/>
            <person name="Alfaro M."/>
            <person name="Ramirez L."/>
            <person name="Pisabarro A.G."/>
            <person name="Kuo A."/>
            <person name="Tritt A."/>
            <person name="Lipzen A."/>
            <person name="He G."/>
            <person name="Yan M."/>
            <person name="Ng V."/>
            <person name="Cullen D."/>
            <person name="Martin F."/>
            <person name="Rosso M.-N."/>
            <person name="Henrissat B."/>
            <person name="Hibbett D."/>
            <person name="Martinez A.T."/>
            <person name="Grigoriev I.V."/>
        </authorList>
    </citation>
    <scope>NUCLEOTIDE SEQUENCE</scope>
    <source>
        <strain evidence="2">MF-IS2</strain>
    </source>
</reference>
<sequence>MQAHATRIPTQIDQLPYNDLKGHVGQDKGVHANHSGGHADIFIGYLTNTNNTKVKVAIKVLRMTNDEEAVANVTKYLIRETVVWHRLNHPNILKFFGLDSSLGRFGCPALISPYCDNGTVNNYLKKHPDIDTRLYIIKGVSEGLQYLHRQEVIHGDLKPSNILIHDDGYPLLCDFGRSKILATSGFTTKPIGACRYQPSELLQGHGPNKTTDVYAFAVTSYEIWTGIQPFHEIHQDSSIILSIVMKDARPEFPEHAPLGTEALWELFEDCWKGTPEERLDIEVVVRRLGAINIPQ</sequence>
<dbReference type="InterPro" id="IPR051681">
    <property type="entry name" value="Ser/Thr_Kinases-Pseudokinases"/>
</dbReference>
<dbReference type="GO" id="GO:0005524">
    <property type="term" value="F:ATP binding"/>
    <property type="evidence" value="ECO:0007669"/>
    <property type="project" value="InterPro"/>
</dbReference>
<dbReference type="Gene3D" id="1.10.510.10">
    <property type="entry name" value="Transferase(Phosphotransferase) domain 1"/>
    <property type="match status" value="1"/>
</dbReference>
<dbReference type="InterPro" id="IPR000719">
    <property type="entry name" value="Prot_kinase_dom"/>
</dbReference>
<proteinExistence type="predicted"/>
<dbReference type="Pfam" id="PF07714">
    <property type="entry name" value="PK_Tyr_Ser-Thr"/>
    <property type="match status" value="1"/>
</dbReference>
<accession>A0A9P6C464</accession>
<dbReference type="AlphaFoldDB" id="A0A9P6C464"/>
<evidence type="ECO:0000313" key="2">
    <source>
        <dbReference type="EMBL" id="KAF9448420.1"/>
    </source>
</evidence>
<dbReference type="PROSITE" id="PS00108">
    <property type="entry name" value="PROTEIN_KINASE_ST"/>
    <property type="match status" value="1"/>
</dbReference>
<comment type="caution">
    <text evidence="2">The sequence shown here is derived from an EMBL/GenBank/DDBJ whole genome shotgun (WGS) entry which is preliminary data.</text>
</comment>
<dbReference type="PROSITE" id="PS50011">
    <property type="entry name" value="PROTEIN_KINASE_DOM"/>
    <property type="match status" value="1"/>
</dbReference>
<dbReference type="EMBL" id="MU151162">
    <property type="protein sequence ID" value="KAF9448420.1"/>
    <property type="molecule type" value="Genomic_DNA"/>
</dbReference>
<keyword evidence="2" id="KW-0808">Transferase</keyword>
<protein>
    <submittedName>
        <fullName evidence="2">Kinase-like protein</fullName>
    </submittedName>
</protein>
<dbReference type="GO" id="GO:0004674">
    <property type="term" value="F:protein serine/threonine kinase activity"/>
    <property type="evidence" value="ECO:0007669"/>
    <property type="project" value="TreeGrafter"/>
</dbReference>
<keyword evidence="3" id="KW-1185">Reference proteome</keyword>
<dbReference type="SUPFAM" id="SSF56112">
    <property type="entry name" value="Protein kinase-like (PK-like)"/>
    <property type="match status" value="1"/>
</dbReference>
<dbReference type="InterPro" id="IPR011009">
    <property type="entry name" value="Kinase-like_dom_sf"/>
</dbReference>
<dbReference type="PIRSF" id="PIRSF000654">
    <property type="entry name" value="Integrin-linked_kinase"/>
    <property type="match status" value="1"/>
</dbReference>
<dbReference type="OrthoDB" id="5966500at2759"/>
<dbReference type="InterPro" id="IPR008271">
    <property type="entry name" value="Ser/Thr_kinase_AS"/>
</dbReference>
<organism evidence="2 3">
    <name type="scientific">Macrolepiota fuliginosa MF-IS2</name>
    <dbReference type="NCBI Taxonomy" id="1400762"/>
    <lineage>
        <taxon>Eukaryota</taxon>
        <taxon>Fungi</taxon>
        <taxon>Dikarya</taxon>
        <taxon>Basidiomycota</taxon>
        <taxon>Agaricomycotina</taxon>
        <taxon>Agaricomycetes</taxon>
        <taxon>Agaricomycetidae</taxon>
        <taxon>Agaricales</taxon>
        <taxon>Agaricineae</taxon>
        <taxon>Agaricaceae</taxon>
        <taxon>Macrolepiota</taxon>
    </lineage>
</organism>
<evidence type="ECO:0000259" key="1">
    <source>
        <dbReference type="PROSITE" id="PS50011"/>
    </source>
</evidence>
<dbReference type="PANTHER" id="PTHR44329">
    <property type="entry name" value="SERINE/THREONINE-PROTEIN KINASE TNNI3K-RELATED"/>
    <property type="match status" value="1"/>
</dbReference>
<feature type="domain" description="Protein kinase" evidence="1">
    <location>
        <begin position="27"/>
        <end position="295"/>
    </location>
</feature>
<dbReference type="SMART" id="SM00220">
    <property type="entry name" value="S_TKc"/>
    <property type="match status" value="1"/>
</dbReference>